<proteinExistence type="predicted"/>
<evidence type="ECO:0000313" key="2">
    <source>
        <dbReference type="EMBL" id="ENN81561.1"/>
    </source>
</evidence>
<dbReference type="InterPro" id="IPR046856">
    <property type="entry name" value="Gemin6_C"/>
</dbReference>
<dbReference type="GO" id="GO:0032797">
    <property type="term" value="C:SMN complex"/>
    <property type="evidence" value="ECO:0007669"/>
    <property type="project" value="TreeGrafter"/>
</dbReference>
<dbReference type="Pfam" id="PF06372">
    <property type="entry name" value="Gemin6"/>
    <property type="match status" value="1"/>
</dbReference>
<dbReference type="AlphaFoldDB" id="N6ULP1"/>
<dbReference type="Proteomes" id="UP000019118">
    <property type="component" value="Unassembled WGS sequence"/>
</dbReference>
<dbReference type="EMBL" id="KB632303">
    <property type="protein sequence ID" value="ERL91826.1"/>
    <property type="molecule type" value="Genomic_DNA"/>
</dbReference>
<gene>
    <name evidence="4" type="primary">109546727</name>
    <name evidence="3" type="ORF">D910_09151</name>
    <name evidence="2" type="ORF">YQE_02090</name>
</gene>
<dbReference type="InterPro" id="IPR046857">
    <property type="entry name" value="Gemin6_Sm-like_dom"/>
</dbReference>
<reference evidence="4" key="2">
    <citation type="submission" date="2024-08" db="UniProtKB">
        <authorList>
            <consortium name="EnsemblMetazoa"/>
        </authorList>
    </citation>
    <scope>IDENTIFICATION</scope>
</reference>
<evidence type="ECO:0000313" key="5">
    <source>
        <dbReference type="Proteomes" id="UP000019118"/>
    </source>
</evidence>
<dbReference type="Proteomes" id="UP000030742">
    <property type="component" value="Unassembled WGS sequence"/>
</dbReference>
<dbReference type="STRING" id="77166.N6ULP1"/>
<dbReference type="PANTHER" id="PTHR14710:SF2">
    <property type="entry name" value="GEM-ASSOCIATED PROTEIN 6"/>
    <property type="match status" value="1"/>
</dbReference>
<accession>N6ULP1</accession>
<keyword evidence="5" id="KW-1185">Reference proteome</keyword>
<protein>
    <recommendedName>
        <fullName evidence="1">AD domain-containing protein</fullName>
    </recommendedName>
</protein>
<evidence type="ECO:0000313" key="4">
    <source>
        <dbReference type="EnsemblMetazoa" id="XP_019773362.1"/>
    </source>
</evidence>
<sequence length="162" mass="18771">MDLFEDKIFNNNPLYMKSLIGQTVEITTTDSQSIKGVVYVIDPIYKTIVLHTRESSPKKHDTVFILYHAIKSLELQAGERDKTYLERQAPIDENVNSSAEKRRLKKWLQQMYINVEEAGEYLKIDDHLLILPPYGLNNCICSNVIVLEKIRNIINLMPTDFV</sequence>
<dbReference type="InterPro" id="IPR009422">
    <property type="entry name" value="Gemin6"/>
</dbReference>
<feature type="domain" description="AD" evidence="1">
    <location>
        <begin position="68"/>
        <end position="162"/>
    </location>
</feature>
<dbReference type="HOGENOM" id="CLU_127294_0_0_1"/>
<dbReference type="PROSITE" id="PS52001">
    <property type="entry name" value="AD"/>
    <property type="match status" value="1"/>
</dbReference>
<dbReference type="OrthoDB" id="77463at2759"/>
<dbReference type="InterPro" id="IPR047574">
    <property type="entry name" value="AD"/>
</dbReference>
<feature type="non-terminal residue" evidence="2">
    <location>
        <position position="1"/>
    </location>
</feature>
<dbReference type="Pfam" id="PF20417">
    <property type="entry name" value="Gemin6_C"/>
    <property type="match status" value="1"/>
</dbReference>
<dbReference type="KEGG" id="dpa:109546727"/>
<dbReference type="GO" id="GO:0000387">
    <property type="term" value="P:spliceosomal snRNP assembly"/>
    <property type="evidence" value="ECO:0007669"/>
    <property type="project" value="TreeGrafter"/>
</dbReference>
<dbReference type="GO" id="GO:0005634">
    <property type="term" value="C:nucleus"/>
    <property type="evidence" value="ECO:0007669"/>
    <property type="project" value="InterPro"/>
</dbReference>
<dbReference type="EMBL" id="KB740085">
    <property type="protein sequence ID" value="ENN81561.1"/>
    <property type="molecule type" value="Genomic_DNA"/>
</dbReference>
<dbReference type="Gene3D" id="2.30.30.100">
    <property type="match status" value="1"/>
</dbReference>
<reference evidence="5 6" key="1">
    <citation type="journal article" date="2013" name="Genome Biol.">
        <title>Draft genome of the mountain pine beetle, Dendroctonus ponderosae Hopkins, a major forest pest.</title>
        <authorList>
            <person name="Keeling C.I."/>
            <person name="Yuen M.M."/>
            <person name="Liao N.Y."/>
            <person name="Docking T.R."/>
            <person name="Chan S.K."/>
            <person name="Taylor G.A."/>
            <person name="Palmquist D.L."/>
            <person name="Jackman S.D."/>
            <person name="Nguyen A."/>
            <person name="Li M."/>
            <person name="Henderson H."/>
            <person name="Janes J.K."/>
            <person name="Zhao Y."/>
            <person name="Pandoh P."/>
            <person name="Moore R."/>
            <person name="Sperling F.A."/>
            <person name="Huber D.P."/>
            <person name="Birol I."/>
            <person name="Jones S.J."/>
            <person name="Bohlmann J."/>
        </authorList>
    </citation>
    <scope>NUCLEOTIDE SEQUENCE</scope>
</reference>
<evidence type="ECO:0000313" key="3">
    <source>
        <dbReference type="EMBL" id="ERL91826.1"/>
    </source>
</evidence>
<dbReference type="PANTHER" id="PTHR14710">
    <property type="entry name" value="GEM-ASSOCIATED PROTEIN 6"/>
    <property type="match status" value="1"/>
</dbReference>
<evidence type="ECO:0000259" key="1">
    <source>
        <dbReference type="PROSITE" id="PS52001"/>
    </source>
</evidence>
<organism evidence="2">
    <name type="scientific">Dendroctonus ponderosae</name>
    <name type="common">Mountain pine beetle</name>
    <dbReference type="NCBI Taxonomy" id="77166"/>
    <lineage>
        <taxon>Eukaryota</taxon>
        <taxon>Metazoa</taxon>
        <taxon>Ecdysozoa</taxon>
        <taxon>Arthropoda</taxon>
        <taxon>Hexapoda</taxon>
        <taxon>Insecta</taxon>
        <taxon>Pterygota</taxon>
        <taxon>Neoptera</taxon>
        <taxon>Endopterygota</taxon>
        <taxon>Coleoptera</taxon>
        <taxon>Polyphaga</taxon>
        <taxon>Cucujiformia</taxon>
        <taxon>Curculionidae</taxon>
        <taxon>Scolytinae</taxon>
        <taxon>Dendroctonus</taxon>
    </lineage>
</organism>
<name>N6ULP1_DENPD</name>
<dbReference type="GO" id="GO:0000245">
    <property type="term" value="P:spliceosomal complex assembly"/>
    <property type="evidence" value="ECO:0007669"/>
    <property type="project" value="InterPro"/>
</dbReference>
<evidence type="ECO:0000313" key="6">
    <source>
        <dbReference type="Proteomes" id="UP000030742"/>
    </source>
</evidence>
<dbReference type="EnsemblMetazoa" id="XM_019917803.1">
    <property type="protein sequence ID" value="XP_019773362.1"/>
    <property type="gene ID" value="LOC109546727"/>
</dbReference>
<dbReference type="OMA" id="MYINVEE"/>